<dbReference type="OrthoDB" id="3054858at2759"/>
<sequence>MSSEFLSDLDVFETIEGSELPHDYLCPNLKTLVFNIDDEASIHIPLFLSPKVVHVDIHLPYNWPTPSLPDLPLRYPELRTLHLDHHSWWDGCRSTISKVVLTLHRIEDLALPGVDRAALEHISQLPALRLLTLEALVWEDLGPSPRLYSMIDAETPRFSALREIYLVHTTMDLVIELLELLSSCRLASFHVGTGDPVTRAITTQLYAALETHLTHSTLQTLRIGLPENEVDDALGDVLTNYTIDGSIVVPLLRFANLTTIYLSPPVGFDLDDTMTLAIARAWPKVRELSLTASTHTRCPSSISLLGLKAFAEHCHELTSLTITFDASTVPPFDDSLKTIASQSSLTFLGVEMSSINDPRAVASFLSPCFPKLANIKTYDYWLWDELNRMGDTYTGDDPAYIRCIRWMEVEWRVRSKRFSEEFDSDAWDSCASDSDMSEVILGSDS</sequence>
<accession>A0A8H7DNR5</accession>
<gene>
    <name evidence="1" type="ORF">MSAN_00214300</name>
</gene>
<dbReference type="AlphaFoldDB" id="A0A8H7DNR5"/>
<dbReference type="EMBL" id="JACAZH010000001">
    <property type="protein sequence ID" value="KAF7377906.1"/>
    <property type="molecule type" value="Genomic_DNA"/>
</dbReference>
<evidence type="ECO:0000313" key="2">
    <source>
        <dbReference type="Proteomes" id="UP000623467"/>
    </source>
</evidence>
<protein>
    <submittedName>
        <fullName evidence="1">Uncharacterized protein</fullName>
    </submittedName>
</protein>
<dbReference type="Gene3D" id="3.80.10.10">
    <property type="entry name" value="Ribonuclease Inhibitor"/>
    <property type="match status" value="1"/>
</dbReference>
<proteinExistence type="predicted"/>
<organism evidence="1 2">
    <name type="scientific">Mycena sanguinolenta</name>
    <dbReference type="NCBI Taxonomy" id="230812"/>
    <lineage>
        <taxon>Eukaryota</taxon>
        <taxon>Fungi</taxon>
        <taxon>Dikarya</taxon>
        <taxon>Basidiomycota</taxon>
        <taxon>Agaricomycotina</taxon>
        <taxon>Agaricomycetes</taxon>
        <taxon>Agaricomycetidae</taxon>
        <taxon>Agaricales</taxon>
        <taxon>Marasmiineae</taxon>
        <taxon>Mycenaceae</taxon>
        <taxon>Mycena</taxon>
    </lineage>
</organism>
<name>A0A8H7DNR5_9AGAR</name>
<comment type="caution">
    <text evidence="1">The sequence shown here is derived from an EMBL/GenBank/DDBJ whole genome shotgun (WGS) entry which is preliminary data.</text>
</comment>
<dbReference type="InterPro" id="IPR032675">
    <property type="entry name" value="LRR_dom_sf"/>
</dbReference>
<dbReference type="Proteomes" id="UP000623467">
    <property type="component" value="Unassembled WGS sequence"/>
</dbReference>
<reference evidence="1" key="1">
    <citation type="submission" date="2020-05" db="EMBL/GenBank/DDBJ databases">
        <title>Mycena genomes resolve the evolution of fungal bioluminescence.</title>
        <authorList>
            <person name="Tsai I.J."/>
        </authorList>
    </citation>
    <scope>NUCLEOTIDE SEQUENCE</scope>
    <source>
        <strain evidence="1">160909Yilan</strain>
    </source>
</reference>
<evidence type="ECO:0000313" key="1">
    <source>
        <dbReference type="EMBL" id="KAF7377906.1"/>
    </source>
</evidence>
<keyword evidence="2" id="KW-1185">Reference proteome</keyword>
<dbReference type="SUPFAM" id="SSF52047">
    <property type="entry name" value="RNI-like"/>
    <property type="match status" value="1"/>
</dbReference>